<dbReference type="EMBL" id="BJUM01000004">
    <property type="protein sequence ID" value="GEK53664.1"/>
    <property type="molecule type" value="Genomic_DNA"/>
</dbReference>
<proteinExistence type="predicted"/>
<gene>
    <name evidence="2" type="ORF">PES01_05090</name>
</gene>
<organism evidence="2 3">
    <name type="scientific">Pseudoalteromonas espejiana</name>
    <dbReference type="NCBI Taxonomy" id="28107"/>
    <lineage>
        <taxon>Bacteria</taxon>
        <taxon>Pseudomonadati</taxon>
        <taxon>Pseudomonadota</taxon>
        <taxon>Gammaproteobacteria</taxon>
        <taxon>Alteromonadales</taxon>
        <taxon>Pseudoalteromonadaceae</taxon>
        <taxon>Pseudoalteromonas</taxon>
    </lineage>
</organism>
<keyword evidence="1" id="KW-0812">Transmembrane</keyword>
<evidence type="ECO:0000313" key="3">
    <source>
        <dbReference type="Proteomes" id="UP000321419"/>
    </source>
</evidence>
<feature type="transmembrane region" description="Helical" evidence="1">
    <location>
        <begin position="26"/>
        <end position="51"/>
    </location>
</feature>
<protein>
    <submittedName>
        <fullName evidence="2">Uncharacterized protein</fullName>
    </submittedName>
</protein>
<reference evidence="2 3" key="1">
    <citation type="submission" date="2019-07" db="EMBL/GenBank/DDBJ databases">
        <title>Whole genome shotgun sequence of Pseudoalteromonas espejiana NBRC 102222.</title>
        <authorList>
            <person name="Hosoyama A."/>
            <person name="Uohara A."/>
            <person name="Ohji S."/>
            <person name="Ichikawa N."/>
        </authorList>
    </citation>
    <scope>NUCLEOTIDE SEQUENCE [LARGE SCALE GENOMIC DNA]</scope>
    <source>
        <strain evidence="2 3">NBRC 102222</strain>
    </source>
</reference>
<keyword evidence="1" id="KW-1133">Transmembrane helix</keyword>
<evidence type="ECO:0000313" key="2">
    <source>
        <dbReference type="EMBL" id="GEK53664.1"/>
    </source>
</evidence>
<keyword evidence="3" id="KW-1185">Reference proteome</keyword>
<comment type="caution">
    <text evidence="2">The sequence shown here is derived from an EMBL/GenBank/DDBJ whole genome shotgun (WGS) entry which is preliminary data.</text>
</comment>
<dbReference type="RefSeq" id="WP_089349717.1">
    <property type="nucleotide sequence ID" value="NZ_BJUM01000004.1"/>
</dbReference>
<dbReference type="OrthoDB" id="8704084at2"/>
<name>A0A510XRL0_9GAMM</name>
<accession>A0A510XRL0</accession>
<sequence length="119" mass="12766">MKIENKAALLSAIVYPGAGHFALKKYLIGCIFAGVFTVLLFMTLGDIMAIAQCSANEILSGKIPMTATGILQAAQNPSPECAKLAEYKYVPLMVVIWLLTVIDSYRLGRKAAELSGVSK</sequence>
<dbReference type="Proteomes" id="UP000321419">
    <property type="component" value="Unassembled WGS sequence"/>
</dbReference>
<evidence type="ECO:0000256" key="1">
    <source>
        <dbReference type="SAM" id="Phobius"/>
    </source>
</evidence>
<dbReference type="AlphaFoldDB" id="A0A510XRL0"/>
<keyword evidence="1" id="KW-0472">Membrane</keyword>